<dbReference type="EMBL" id="LS398550">
    <property type="protein sequence ID" value="SPR13611.1"/>
    <property type="molecule type" value="Genomic_DNA"/>
</dbReference>
<reference evidence="2" key="1">
    <citation type="submission" date="2018-03" db="EMBL/GenBank/DDBJ databases">
        <authorList>
            <person name="Batty M. E."/>
            <person name="Batty M E."/>
        </authorList>
    </citation>
    <scope>NUCLEOTIDE SEQUENCE [LARGE SCALE GENOMIC DNA]</scope>
</reference>
<dbReference type="Pfam" id="PF11130">
    <property type="entry name" value="TraC_F_IV"/>
    <property type="match status" value="1"/>
</dbReference>
<organism evidence="1 2">
    <name type="scientific">Orientia tsutsugamushi</name>
    <name type="common">Rickettsia tsutsugamushi</name>
    <dbReference type="NCBI Taxonomy" id="784"/>
    <lineage>
        <taxon>Bacteria</taxon>
        <taxon>Pseudomonadati</taxon>
        <taxon>Pseudomonadota</taxon>
        <taxon>Alphaproteobacteria</taxon>
        <taxon>Rickettsiales</taxon>
        <taxon>Rickettsiaceae</taxon>
        <taxon>Rickettsieae</taxon>
        <taxon>Orientia</taxon>
    </lineage>
</organism>
<protein>
    <submittedName>
        <fullName evidence="1">Conjugal transfer protein TraC</fullName>
    </submittedName>
</protein>
<accession>A0A2U3RK69</accession>
<name>A0A2U3RK69_ORITS</name>
<gene>
    <name evidence="1" type="primary">traC</name>
    <name evidence="1" type="ORF">KATO_02413</name>
</gene>
<sequence length="368" mass="41114">MEGWLIGEDGRSGIKGIVVDKSSNIAGMAALNGVFSSIAKFLQSKAIKPDMLPTLNLVAGGQQQQEFQIGDAFQSGAYAGASNAFDKLADFAIKRADSMSPLIVVASGRVIDVVFKKGFDLREHKKKPHNSTYSPSTGNEDENLPAESSLQVLMIGSNNIENFSSNWQSYRKGEIFIELANKRTEFLRDQAQKSGSVKDVVLLISVTIPNLNANIDDMIRRRDALKDTFRSIGLSTENVNAQQLLKFLRVIFGWPEEEHSNINQYEILSEQILSGDFSLFENDDCVNVNDDQIFISLEARKRPAEWKLSAMDLFLGNEMRRDEYIKSNFLIHFGLQILPNQAMERTAAITKREALERNINAGMGKFFS</sequence>
<evidence type="ECO:0000313" key="2">
    <source>
        <dbReference type="Proteomes" id="UP000244992"/>
    </source>
</evidence>
<dbReference type="Pfam" id="PF03743">
    <property type="entry name" value="TrbI"/>
    <property type="match status" value="1"/>
</dbReference>
<evidence type="ECO:0000313" key="1">
    <source>
        <dbReference type="EMBL" id="SPR13611.1"/>
    </source>
</evidence>
<dbReference type="InterPro" id="IPR025955">
    <property type="entry name" value="TraC/Conjuga_ATPase"/>
</dbReference>
<dbReference type="Proteomes" id="UP000244992">
    <property type="component" value="Chromosome I"/>
</dbReference>
<dbReference type="CDD" id="cd16430">
    <property type="entry name" value="TraB"/>
    <property type="match status" value="1"/>
</dbReference>
<dbReference type="InterPro" id="IPR005498">
    <property type="entry name" value="T4SS_VirB10/TraB/TrbI"/>
</dbReference>
<dbReference type="AlphaFoldDB" id="A0A2U3RK69"/>
<proteinExistence type="predicted"/>